<reference evidence="6" key="1">
    <citation type="submission" date="2012-12" db="EMBL/GenBank/DDBJ databases">
        <authorList>
            <person name="Hellsten U."/>
            <person name="Grimwood J."/>
            <person name="Chapman J.A."/>
            <person name="Shapiro H."/>
            <person name="Aerts A."/>
            <person name="Otillar R.P."/>
            <person name="Terry A.Y."/>
            <person name="Boore J.L."/>
            <person name="Simakov O."/>
            <person name="Marletaz F."/>
            <person name="Cho S.-J."/>
            <person name="Edsinger-Gonzales E."/>
            <person name="Havlak P."/>
            <person name="Kuo D.-H."/>
            <person name="Larsson T."/>
            <person name="Lv J."/>
            <person name="Arendt D."/>
            <person name="Savage R."/>
            <person name="Osoegawa K."/>
            <person name="de Jong P."/>
            <person name="Lindberg D.R."/>
            <person name="Seaver E.C."/>
            <person name="Weisblat D.A."/>
            <person name="Putnam N.H."/>
            <person name="Grigoriev I.V."/>
            <person name="Rokhsar D.S."/>
        </authorList>
    </citation>
    <scope>NUCLEOTIDE SEQUENCE</scope>
    <source>
        <strain evidence="6">I ESC-2004</strain>
    </source>
</reference>
<dbReference type="GO" id="GO:0003723">
    <property type="term" value="F:RNA binding"/>
    <property type="evidence" value="ECO:0007669"/>
    <property type="project" value="UniProtKB-UniRule"/>
</dbReference>
<dbReference type="InterPro" id="IPR000504">
    <property type="entry name" value="RRM_dom"/>
</dbReference>
<dbReference type="Gene3D" id="3.30.70.330">
    <property type="match status" value="2"/>
</dbReference>
<dbReference type="PROSITE" id="PS50102">
    <property type="entry name" value="RRM"/>
    <property type="match status" value="1"/>
</dbReference>
<reference evidence="5" key="3">
    <citation type="submission" date="2015-06" db="UniProtKB">
        <authorList>
            <consortium name="EnsemblMetazoa"/>
        </authorList>
    </citation>
    <scope>IDENTIFICATION</scope>
</reference>
<proteinExistence type="predicted"/>
<dbReference type="SMART" id="SM00360">
    <property type="entry name" value="RRM"/>
    <property type="match status" value="2"/>
</dbReference>
<organism evidence="4">
    <name type="scientific">Capitella teleta</name>
    <name type="common">Polychaete worm</name>
    <dbReference type="NCBI Taxonomy" id="283909"/>
    <lineage>
        <taxon>Eukaryota</taxon>
        <taxon>Metazoa</taxon>
        <taxon>Spiralia</taxon>
        <taxon>Lophotrochozoa</taxon>
        <taxon>Annelida</taxon>
        <taxon>Polychaeta</taxon>
        <taxon>Sedentaria</taxon>
        <taxon>Scolecida</taxon>
        <taxon>Capitellidae</taxon>
        <taxon>Capitella</taxon>
    </lineage>
</organism>
<sequence length="1004" mass="114112">MAKEIFCSIFTRERAIEKEQNFVKEFERRISNKKLRIESYWQSTKPRDVFFVDQCKKSEYIMFLISGEVKDDEEFHNYRRKAQAWHDENKIKFVPVGFVGVCESDLSEMGMSHYNLITFGNNDDERSWKQLMEELSPCCHHSMQYFDNPTSRFESMRRVEEEIPVADQLTEEIPAGSHADNEVCVIGIDDSLDEQMIEEILISDEALSLEGPIRQIKINKAKGAAMITFNSSSDAAQVLEHKIFGDNGQNAFIVSHVEHNSDRQNAICGTPKSAGVMHSPMPNETQKKDNLSRTPGASLCAVDNAPVEPVDPDEATPEYKILSVAGFSADKDTLKLKFEHMLSPKGIEIEEVEDADEGFHSIKFSTEIDTLNAHKRALEKGITWKEHTLTVALLEPLQGNPQSHAVLVEDLDPAVMSEEILKFYFENKSSNGGPVRSTVVREDGKSAVVCFHEFDAAERVVMKESHVLTNTRLKVTPLRAPPPPALTEGDVEPLSLLLGGVPWSANAEKIQDFVEKAAKSKLKQITFAANPGKVILLFEDEPHFSALLGHCIRYPLVDSMVRLERIPQSKSIQVVLPGFHSDHLGLYFESNKRSGGGDVESVEDCKQYTIINFEEKNTLDCVLTRDHTVAGQKPLIRKYFACLGFLPPDHDDSQPVGPMPSDIKIDQLHPSVLAFLLQAKNLRQHIEVELEAVGCQIAWPEESIKPLFLRCTLDRNADAFYRESREWQDKVNGILDRILSKIASDKVTVGCEIWEKIKTDISGVAGKQDSEKLFITLSESTFSFTISGEISSVEKVLYNIQEKVKVCEFSNRIINDKIPVEERWQNHAVYKWALDGARRKYPAMKIEMASLNTLSFEGCYADIQEAKEYIQRFLHNIPQGDFTVSETTKKLMAKPGSKGKIWEIFRTLKGKHFFYDSHCKDNYVRIYSTNESDLEIAIKAIQLFIKEHKFTLTTETQEFLSKISSLPKRFNRKFSYMIWDNILHMSVITDVEADLLSKLEFTYR</sequence>
<dbReference type="SUPFAM" id="SSF54928">
    <property type="entry name" value="RNA-binding domain, RBD"/>
    <property type="match status" value="1"/>
</dbReference>
<protein>
    <recommendedName>
        <fullName evidence="3">RRM domain-containing protein</fullName>
    </recommendedName>
</protein>
<dbReference type="EMBL" id="AMQN01009752">
    <property type="status" value="NOT_ANNOTATED_CDS"/>
    <property type="molecule type" value="Genomic_DNA"/>
</dbReference>
<evidence type="ECO:0000259" key="3">
    <source>
        <dbReference type="PROSITE" id="PS50102"/>
    </source>
</evidence>
<dbReference type="InterPro" id="IPR035979">
    <property type="entry name" value="RBD_domain_sf"/>
</dbReference>
<evidence type="ECO:0000313" key="5">
    <source>
        <dbReference type="EnsemblMetazoa" id="CapteP189747"/>
    </source>
</evidence>
<feature type="domain" description="RRM" evidence="3">
    <location>
        <begin position="181"/>
        <end position="259"/>
    </location>
</feature>
<dbReference type="InterPro" id="IPR057044">
    <property type="entry name" value="PARP14_KH_1"/>
</dbReference>
<evidence type="ECO:0000256" key="2">
    <source>
        <dbReference type="SAM" id="MobiDB-lite"/>
    </source>
</evidence>
<evidence type="ECO:0000256" key="1">
    <source>
        <dbReference type="PROSITE-ProRule" id="PRU00176"/>
    </source>
</evidence>
<dbReference type="EnsemblMetazoa" id="CapteT189747">
    <property type="protein sequence ID" value="CapteP189747"/>
    <property type="gene ID" value="CapteG189747"/>
</dbReference>
<dbReference type="AlphaFoldDB" id="R7U8U8"/>
<dbReference type="HOGENOM" id="CLU_299026_0_0_1"/>
<reference evidence="4 6" key="2">
    <citation type="journal article" date="2013" name="Nature">
        <title>Insights into bilaterian evolution from three spiralian genomes.</title>
        <authorList>
            <person name="Simakov O."/>
            <person name="Marletaz F."/>
            <person name="Cho S.J."/>
            <person name="Edsinger-Gonzales E."/>
            <person name="Havlak P."/>
            <person name="Hellsten U."/>
            <person name="Kuo D.H."/>
            <person name="Larsson T."/>
            <person name="Lv J."/>
            <person name="Arendt D."/>
            <person name="Savage R."/>
            <person name="Osoegawa K."/>
            <person name="de Jong P."/>
            <person name="Grimwood J."/>
            <person name="Chapman J.A."/>
            <person name="Shapiro H."/>
            <person name="Aerts A."/>
            <person name="Otillar R.P."/>
            <person name="Terry A.Y."/>
            <person name="Boore J.L."/>
            <person name="Grigoriev I.V."/>
            <person name="Lindberg D.R."/>
            <person name="Seaver E.C."/>
            <person name="Weisblat D.A."/>
            <person name="Putnam N.H."/>
            <person name="Rokhsar D.S."/>
        </authorList>
    </citation>
    <scope>NUCLEOTIDE SEQUENCE</scope>
    <source>
        <strain evidence="4 6">I ESC-2004</strain>
    </source>
</reference>
<dbReference type="OrthoDB" id="6161426at2759"/>
<dbReference type="Pfam" id="PF23084">
    <property type="entry name" value="KH_PARP14_1"/>
    <property type="match status" value="1"/>
</dbReference>
<keyword evidence="1" id="KW-0694">RNA-binding</keyword>
<evidence type="ECO:0000313" key="4">
    <source>
        <dbReference type="EMBL" id="ELU00122.1"/>
    </source>
</evidence>
<dbReference type="EMBL" id="KB306133">
    <property type="protein sequence ID" value="ELU00122.1"/>
    <property type="molecule type" value="Genomic_DNA"/>
</dbReference>
<dbReference type="Proteomes" id="UP000014760">
    <property type="component" value="Unassembled WGS sequence"/>
</dbReference>
<name>R7U8U8_CAPTE</name>
<accession>R7U8U8</accession>
<feature type="region of interest" description="Disordered" evidence="2">
    <location>
        <begin position="272"/>
        <end position="293"/>
    </location>
</feature>
<evidence type="ECO:0000313" key="6">
    <source>
        <dbReference type="Proteomes" id="UP000014760"/>
    </source>
</evidence>
<dbReference type="InterPro" id="IPR012677">
    <property type="entry name" value="Nucleotide-bd_a/b_plait_sf"/>
</dbReference>
<keyword evidence="6" id="KW-1185">Reference proteome</keyword>
<gene>
    <name evidence="4" type="ORF">CAPTEDRAFT_189747</name>
</gene>
<dbReference type="OMA" id="CREMVED"/>
<dbReference type="CDD" id="cd00590">
    <property type="entry name" value="RRM_SF"/>
    <property type="match status" value="1"/>
</dbReference>
<dbReference type="STRING" id="283909.R7U8U8"/>
<dbReference type="Pfam" id="PF23085">
    <property type="entry name" value="RRM_PARP14_3"/>
    <property type="match status" value="2"/>
</dbReference>